<sequence>MTSGPNPVAPHYGMWLKRLSEQPYRFDFYQTLRRIESSHPHLPRLGEAQRPSDEPIRVSQPAELSFAPAPLHALQWRADRPPRLTQRIFGLLGPNGPLPLYMTELTRERSAHHADHGLQRFIDLLNHRFTLLFYRAWAQAQPTLSLDRPDDQQFTMRLGALSGIGTQTLLQRDAAGDAPKLYFTGRLSRQTRDADGLLAWLRSEFDVPVRIDCWCGHWMPLAREERSRIRSLGRPGIGQQLGQGAVLGASVWDVQSKFRIVIGPVREARYHAFLPGGTALARLQALVRQWVGLEYAWDVQLILARQDVPRLRVGRNGELGRSCWLGSFRKAGEADDLVIDVERTLQKSNRKRKPVS</sequence>
<dbReference type="Proteomes" id="UP001226867">
    <property type="component" value="Unassembled WGS sequence"/>
</dbReference>
<dbReference type="InterPro" id="IPR010732">
    <property type="entry name" value="T6SS_TssG-like"/>
</dbReference>
<reference evidence="1 2" key="1">
    <citation type="submission" date="2023-07" db="EMBL/GenBank/DDBJ databases">
        <title>Sorghum-associated microbial communities from plants grown in Nebraska, USA.</title>
        <authorList>
            <person name="Schachtman D."/>
        </authorList>
    </citation>
    <scope>NUCLEOTIDE SEQUENCE [LARGE SCALE GENOMIC DNA]</scope>
    <source>
        <strain evidence="1 2">DS1607</strain>
    </source>
</reference>
<proteinExistence type="predicted"/>
<comment type="caution">
    <text evidence="1">The sequence shown here is derived from an EMBL/GenBank/DDBJ whole genome shotgun (WGS) entry which is preliminary data.</text>
</comment>
<dbReference type="NCBIfam" id="TIGR03347">
    <property type="entry name" value="VI_chp_1"/>
    <property type="match status" value="1"/>
</dbReference>
<accession>A0ABT9SB27</accession>
<name>A0ABT9SB27_9BURK</name>
<dbReference type="PANTHER" id="PTHR35564">
    <property type="match status" value="1"/>
</dbReference>
<protein>
    <submittedName>
        <fullName evidence="1">Type VI secretion system protein ImpH</fullName>
    </submittedName>
</protein>
<evidence type="ECO:0000313" key="1">
    <source>
        <dbReference type="EMBL" id="MDP9901038.1"/>
    </source>
</evidence>
<organism evidence="1 2">
    <name type="scientific">Variovorax ginsengisoli</name>
    <dbReference type="NCBI Taxonomy" id="363844"/>
    <lineage>
        <taxon>Bacteria</taxon>
        <taxon>Pseudomonadati</taxon>
        <taxon>Pseudomonadota</taxon>
        <taxon>Betaproteobacteria</taxon>
        <taxon>Burkholderiales</taxon>
        <taxon>Comamonadaceae</taxon>
        <taxon>Variovorax</taxon>
    </lineage>
</organism>
<dbReference type="RefSeq" id="WP_307690827.1">
    <property type="nucleotide sequence ID" value="NZ_JAUSRO010000010.1"/>
</dbReference>
<gene>
    <name evidence="1" type="ORF">J2W36_003304</name>
</gene>
<dbReference type="PANTHER" id="PTHR35564:SF4">
    <property type="entry name" value="CYTOPLASMIC PROTEIN"/>
    <property type="match status" value="1"/>
</dbReference>
<dbReference type="EMBL" id="JAUSRO010000010">
    <property type="protein sequence ID" value="MDP9901038.1"/>
    <property type="molecule type" value="Genomic_DNA"/>
</dbReference>
<keyword evidence="2" id="KW-1185">Reference proteome</keyword>
<dbReference type="Pfam" id="PF06996">
    <property type="entry name" value="T6SS_TssG"/>
    <property type="match status" value="1"/>
</dbReference>
<evidence type="ECO:0000313" key="2">
    <source>
        <dbReference type="Proteomes" id="UP001226867"/>
    </source>
</evidence>